<feature type="domain" description="tRNA pseudouridylate synthase B C-terminal" evidence="8">
    <location>
        <begin position="184"/>
        <end position="224"/>
    </location>
</feature>
<dbReference type="InterPro" id="IPR015947">
    <property type="entry name" value="PUA-like_sf"/>
</dbReference>
<evidence type="ECO:0000313" key="9">
    <source>
        <dbReference type="EMBL" id="MBB4014876.1"/>
    </source>
</evidence>
<feature type="domain" description="Pseudouridine synthase II N-terminal" evidence="6">
    <location>
        <begin position="36"/>
        <end position="183"/>
    </location>
</feature>
<dbReference type="PANTHER" id="PTHR13767:SF2">
    <property type="entry name" value="PSEUDOURIDYLATE SYNTHASE TRUB1"/>
    <property type="match status" value="1"/>
</dbReference>
<dbReference type="Proteomes" id="UP000561045">
    <property type="component" value="Unassembled WGS sequence"/>
</dbReference>
<dbReference type="PANTHER" id="PTHR13767">
    <property type="entry name" value="TRNA-PSEUDOURIDINE SYNTHASE"/>
    <property type="match status" value="1"/>
</dbReference>
<dbReference type="EC" id="5.4.99.25" evidence="5"/>
<proteinExistence type="inferred from homology"/>
<dbReference type="Gene3D" id="3.30.2350.10">
    <property type="entry name" value="Pseudouridine synthase"/>
    <property type="match status" value="1"/>
</dbReference>
<keyword evidence="4 5" id="KW-0413">Isomerase</keyword>
<keyword evidence="3 5" id="KW-0819">tRNA processing</keyword>
<dbReference type="GO" id="GO:0031119">
    <property type="term" value="P:tRNA pseudouridine synthesis"/>
    <property type="evidence" value="ECO:0007669"/>
    <property type="project" value="UniProtKB-UniRule"/>
</dbReference>
<dbReference type="RefSeq" id="WP_183638301.1">
    <property type="nucleotide sequence ID" value="NZ_BAABLE010000024.1"/>
</dbReference>
<dbReference type="GO" id="GO:0160148">
    <property type="term" value="F:tRNA pseudouridine(55) synthase activity"/>
    <property type="evidence" value="ECO:0007669"/>
    <property type="project" value="UniProtKB-EC"/>
</dbReference>
<reference evidence="9 10" key="1">
    <citation type="submission" date="2020-08" db="EMBL/GenBank/DDBJ databases">
        <title>Genomic Encyclopedia of Type Strains, Phase IV (KMG-IV): sequencing the most valuable type-strain genomes for metagenomic binning, comparative biology and taxonomic classification.</title>
        <authorList>
            <person name="Goeker M."/>
        </authorList>
    </citation>
    <scope>NUCLEOTIDE SEQUENCE [LARGE SCALE GENOMIC DNA]</scope>
    <source>
        <strain evidence="9 10">DSM 106739</strain>
    </source>
</reference>
<evidence type="ECO:0000259" key="6">
    <source>
        <dbReference type="Pfam" id="PF01509"/>
    </source>
</evidence>
<dbReference type="InterPro" id="IPR014780">
    <property type="entry name" value="tRNA_psdUridine_synth_TruB"/>
</dbReference>
<dbReference type="InterPro" id="IPR036974">
    <property type="entry name" value="PUA_sf"/>
</dbReference>
<comment type="function">
    <text evidence="5">Responsible for synthesis of pseudouridine from uracil-55 in the psi GC loop of transfer RNAs.</text>
</comment>
<dbReference type="InterPro" id="IPR015240">
    <property type="entry name" value="tRNA_sdUridine_synth_fam1_C"/>
</dbReference>
<gene>
    <name evidence="5" type="primary">truB</name>
    <name evidence="9" type="ORF">GGR36_004233</name>
</gene>
<evidence type="ECO:0000256" key="1">
    <source>
        <dbReference type="ARBA" id="ARBA00000385"/>
    </source>
</evidence>
<dbReference type="EMBL" id="JACIET010000004">
    <property type="protein sequence ID" value="MBB4014876.1"/>
    <property type="molecule type" value="Genomic_DNA"/>
</dbReference>
<feature type="active site" description="Nucleophile" evidence="5">
    <location>
        <position position="51"/>
    </location>
</feature>
<dbReference type="InterPro" id="IPR020103">
    <property type="entry name" value="PsdUridine_synth_cat_dom_sf"/>
</dbReference>
<dbReference type="InterPro" id="IPR032819">
    <property type="entry name" value="TruB_C"/>
</dbReference>
<protein>
    <recommendedName>
        <fullName evidence="5">tRNA pseudouridine synthase B</fullName>
        <ecNumber evidence="5">5.4.99.25</ecNumber>
    </recommendedName>
    <alternativeName>
        <fullName evidence="5">tRNA pseudouridine(55) synthase</fullName>
        <shortName evidence="5">Psi55 synthase</shortName>
    </alternativeName>
    <alternativeName>
        <fullName evidence="5">tRNA pseudouridylate synthase</fullName>
    </alternativeName>
    <alternativeName>
        <fullName evidence="5">tRNA-uridine isomerase</fullName>
    </alternativeName>
</protein>
<dbReference type="Pfam" id="PF09157">
    <property type="entry name" value="TruB-C_2"/>
    <property type="match status" value="1"/>
</dbReference>
<comment type="caution">
    <text evidence="9">The sequence shown here is derived from an EMBL/GenBank/DDBJ whole genome shotgun (WGS) entry which is preliminary data.</text>
</comment>
<dbReference type="AlphaFoldDB" id="A0A840BVQ3"/>
<organism evidence="9 10">
    <name type="scientific">Niveibacterium umoris</name>
    <dbReference type="NCBI Taxonomy" id="1193620"/>
    <lineage>
        <taxon>Bacteria</taxon>
        <taxon>Pseudomonadati</taxon>
        <taxon>Pseudomonadota</taxon>
        <taxon>Betaproteobacteria</taxon>
        <taxon>Rhodocyclales</taxon>
        <taxon>Rhodocyclaceae</taxon>
        <taxon>Niveibacterium</taxon>
    </lineage>
</organism>
<dbReference type="Gene3D" id="2.30.130.10">
    <property type="entry name" value="PUA domain"/>
    <property type="match status" value="1"/>
</dbReference>
<name>A0A840BVQ3_9RHOO</name>
<accession>A0A840BVQ3</accession>
<dbReference type="SUPFAM" id="SSF88697">
    <property type="entry name" value="PUA domain-like"/>
    <property type="match status" value="1"/>
</dbReference>
<evidence type="ECO:0000256" key="4">
    <source>
        <dbReference type="ARBA" id="ARBA00023235"/>
    </source>
</evidence>
<dbReference type="SUPFAM" id="SSF55120">
    <property type="entry name" value="Pseudouridine synthase"/>
    <property type="match status" value="1"/>
</dbReference>
<feature type="domain" description="tRNA pseudouridine synthase II TruB subfamily 1 C-terminal" evidence="7">
    <location>
        <begin position="244"/>
        <end position="299"/>
    </location>
</feature>
<dbReference type="GO" id="GO:0003723">
    <property type="term" value="F:RNA binding"/>
    <property type="evidence" value="ECO:0007669"/>
    <property type="project" value="InterPro"/>
</dbReference>
<dbReference type="CDD" id="cd02573">
    <property type="entry name" value="PseudoU_synth_EcTruB"/>
    <property type="match status" value="1"/>
</dbReference>
<dbReference type="GO" id="GO:1990481">
    <property type="term" value="P:mRNA pseudouridine synthesis"/>
    <property type="evidence" value="ECO:0007669"/>
    <property type="project" value="TreeGrafter"/>
</dbReference>
<dbReference type="CDD" id="cd21152">
    <property type="entry name" value="PUA_TruB_bacterial"/>
    <property type="match status" value="1"/>
</dbReference>
<evidence type="ECO:0000313" key="10">
    <source>
        <dbReference type="Proteomes" id="UP000561045"/>
    </source>
</evidence>
<sequence length="305" mass="32098">MSASRLPRAPRQKVDGVVLLDKPCGMSSNAALQTVRRLYNAAKGGHTGTLDPLASGLLPLCLGEATKFSQMLLDADKSYVARVKLGVTTTTADAEGEVLNVRPVLADDEAVSGVVAQFSGEIEQIPPMYSALKRDGKALYEYARDGVTLERAPRQVTIHEISAGPLEGDEFDLAVRCSKGTYIRTLAEDIGERLGCGAHLVALRRTAIGPFGIESSVPLLQLESGEDARALALRSADLLVSHLPEVPLAPDAAGSFLHGQAVAAPLPPGATECRVFAEGRFLGLGRVDVDGRLAPRRLIATAAGA</sequence>
<evidence type="ECO:0000259" key="7">
    <source>
        <dbReference type="Pfam" id="PF09157"/>
    </source>
</evidence>
<keyword evidence="10" id="KW-1185">Reference proteome</keyword>
<dbReference type="InterPro" id="IPR002501">
    <property type="entry name" value="PsdUridine_synth_N"/>
</dbReference>
<evidence type="ECO:0000256" key="5">
    <source>
        <dbReference type="HAMAP-Rule" id="MF_01080"/>
    </source>
</evidence>
<dbReference type="Pfam" id="PF01509">
    <property type="entry name" value="TruB_N"/>
    <property type="match status" value="1"/>
</dbReference>
<dbReference type="NCBIfam" id="TIGR00431">
    <property type="entry name" value="TruB"/>
    <property type="match status" value="1"/>
</dbReference>
<comment type="catalytic activity">
    <reaction evidence="1 5">
        <text>uridine(55) in tRNA = pseudouridine(55) in tRNA</text>
        <dbReference type="Rhea" id="RHEA:42532"/>
        <dbReference type="Rhea" id="RHEA-COMP:10101"/>
        <dbReference type="Rhea" id="RHEA-COMP:10102"/>
        <dbReference type="ChEBI" id="CHEBI:65314"/>
        <dbReference type="ChEBI" id="CHEBI:65315"/>
        <dbReference type="EC" id="5.4.99.25"/>
    </reaction>
</comment>
<evidence type="ECO:0000256" key="3">
    <source>
        <dbReference type="ARBA" id="ARBA00022694"/>
    </source>
</evidence>
<evidence type="ECO:0000256" key="2">
    <source>
        <dbReference type="ARBA" id="ARBA00005642"/>
    </source>
</evidence>
<evidence type="ECO:0000259" key="8">
    <source>
        <dbReference type="Pfam" id="PF16198"/>
    </source>
</evidence>
<comment type="similarity">
    <text evidence="2 5">Belongs to the pseudouridine synthase TruB family. Type 1 subfamily.</text>
</comment>
<dbReference type="HAMAP" id="MF_01080">
    <property type="entry name" value="TruB_bact"/>
    <property type="match status" value="1"/>
</dbReference>
<dbReference type="Pfam" id="PF16198">
    <property type="entry name" value="TruB_C_2"/>
    <property type="match status" value="1"/>
</dbReference>